<feature type="signal peptide" evidence="2">
    <location>
        <begin position="1"/>
        <end position="22"/>
    </location>
</feature>
<feature type="chain" id="PRO_5047543227" evidence="2">
    <location>
        <begin position="23"/>
        <end position="126"/>
    </location>
</feature>
<dbReference type="Gene3D" id="3.10.120.10">
    <property type="entry name" value="Cytochrome b5-like heme/steroid binding domain"/>
    <property type="match status" value="1"/>
</dbReference>
<protein>
    <submittedName>
        <fullName evidence="4">Cytochrome b5 domain-containing protein</fullName>
    </submittedName>
</protein>
<dbReference type="EMBL" id="JBJHZZ010000001">
    <property type="protein sequence ID" value="MFL0245428.1"/>
    <property type="molecule type" value="Genomic_DNA"/>
</dbReference>
<accession>A0ABW8SY75</accession>
<dbReference type="InterPro" id="IPR036400">
    <property type="entry name" value="Cyt_B5-like_heme/steroid_sf"/>
</dbReference>
<evidence type="ECO:0000256" key="2">
    <source>
        <dbReference type="SAM" id="SignalP"/>
    </source>
</evidence>
<dbReference type="InterPro" id="IPR001199">
    <property type="entry name" value="Cyt_B5-like_heme/steroid-bd"/>
</dbReference>
<feature type="compositionally biased region" description="Low complexity" evidence="1">
    <location>
        <begin position="35"/>
        <end position="48"/>
    </location>
</feature>
<name>A0ABW8SY75_9CLOT</name>
<dbReference type="Proteomes" id="UP001623591">
    <property type="component" value="Unassembled WGS sequence"/>
</dbReference>
<dbReference type="RefSeq" id="WP_406767892.1">
    <property type="nucleotide sequence ID" value="NZ_JBJHZZ010000001.1"/>
</dbReference>
<dbReference type="Pfam" id="PF00173">
    <property type="entry name" value="Cyt-b5"/>
    <property type="match status" value="1"/>
</dbReference>
<evidence type="ECO:0000313" key="5">
    <source>
        <dbReference type="Proteomes" id="UP001623591"/>
    </source>
</evidence>
<dbReference type="SUPFAM" id="SSF55856">
    <property type="entry name" value="Cytochrome b5-like heme/steroid binding domain"/>
    <property type="match status" value="1"/>
</dbReference>
<dbReference type="SMART" id="SM01117">
    <property type="entry name" value="Cyt-b5"/>
    <property type="match status" value="1"/>
</dbReference>
<reference evidence="4 5" key="1">
    <citation type="submission" date="2024-11" db="EMBL/GenBank/DDBJ databases">
        <authorList>
            <person name="Heng Y.C."/>
            <person name="Lim A.C.H."/>
            <person name="Lee J.K.Y."/>
            <person name="Kittelmann S."/>
        </authorList>
    </citation>
    <scope>NUCLEOTIDE SEQUENCE [LARGE SCALE GENOMIC DNA]</scope>
    <source>
        <strain evidence="4 5">WILCCON 0185</strain>
    </source>
</reference>
<evidence type="ECO:0000313" key="4">
    <source>
        <dbReference type="EMBL" id="MFL0245428.1"/>
    </source>
</evidence>
<keyword evidence="2" id="KW-0732">Signal</keyword>
<dbReference type="PROSITE" id="PS51257">
    <property type="entry name" value="PROKAR_LIPOPROTEIN"/>
    <property type="match status" value="1"/>
</dbReference>
<feature type="domain" description="Cytochrome b5 heme-binding" evidence="3">
    <location>
        <begin position="54"/>
        <end position="126"/>
    </location>
</feature>
<keyword evidence="5" id="KW-1185">Reference proteome</keyword>
<feature type="region of interest" description="Disordered" evidence="1">
    <location>
        <begin position="25"/>
        <end position="48"/>
    </location>
</feature>
<proteinExistence type="predicted"/>
<evidence type="ECO:0000259" key="3">
    <source>
        <dbReference type="SMART" id="SM01117"/>
    </source>
</evidence>
<sequence>MKKVFIFGILSFMLIISGCSNKNSEVQSTVNPNASTKSSTNSVTNSNSSVNKEFTLAELSKYNGQNGNPAYVAVDGVVYDVTNAKGWRNGKHVGGVTAGKDLSKEIEQSPHGKDVLQGLPVVGKLK</sequence>
<feature type="compositionally biased region" description="Polar residues" evidence="1">
    <location>
        <begin position="25"/>
        <end position="34"/>
    </location>
</feature>
<gene>
    <name evidence="4" type="ORF">ACJDUG_00375</name>
</gene>
<organism evidence="4 5">
    <name type="scientific">Candidatus Clostridium stratigraminis</name>
    <dbReference type="NCBI Taxonomy" id="3381661"/>
    <lineage>
        <taxon>Bacteria</taxon>
        <taxon>Bacillati</taxon>
        <taxon>Bacillota</taxon>
        <taxon>Clostridia</taxon>
        <taxon>Eubacteriales</taxon>
        <taxon>Clostridiaceae</taxon>
        <taxon>Clostridium</taxon>
    </lineage>
</organism>
<evidence type="ECO:0000256" key="1">
    <source>
        <dbReference type="SAM" id="MobiDB-lite"/>
    </source>
</evidence>
<comment type="caution">
    <text evidence="4">The sequence shown here is derived from an EMBL/GenBank/DDBJ whole genome shotgun (WGS) entry which is preliminary data.</text>
</comment>